<keyword evidence="2" id="KW-0808">Transferase</keyword>
<name>A0ABP4NFQ2_9ACTN</name>
<dbReference type="InterPro" id="IPR029063">
    <property type="entry name" value="SAM-dependent_MTases_sf"/>
</dbReference>
<accession>A0ABP4NFQ2</accession>
<dbReference type="PANTHER" id="PTHR43591">
    <property type="entry name" value="METHYLTRANSFERASE"/>
    <property type="match status" value="1"/>
</dbReference>
<dbReference type="Proteomes" id="UP001500393">
    <property type="component" value="Unassembled WGS sequence"/>
</dbReference>
<dbReference type="PANTHER" id="PTHR43591:SF24">
    <property type="entry name" value="2-METHOXY-6-POLYPRENYL-1,4-BENZOQUINOL METHYLASE, MITOCHONDRIAL"/>
    <property type="match status" value="1"/>
</dbReference>
<keyword evidence="3" id="KW-1185">Reference proteome</keyword>
<evidence type="ECO:0000259" key="1">
    <source>
        <dbReference type="Pfam" id="PF08241"/>
    </source>
</evidence>
<sequence>MLSRNVTNVIRFFLDECLPPILRDRKWLLWGAFWLTYKGKRVNEYMEFKKTAFDLTEDEFAAAYENMESVGTARPTDMNKESLDFCLDAVGNTHQTLLDVGCGRGYWLDLLAEKAPNVELTGVDVLADVPLRNAKYVPGSAEQLPFDDNSFDIVFSSHTIEHVRDLTAMVSELKRVARGKIIIVTPKQRPYRYTFDMHLNFFWFDYELPRLIGLKKYDIQNLRGDWVYVGYPDAEQPGEMES</sequence>
<dbReference type="GO" id="GO:0008168">
    <property type="term" value="F:methyltransferase activity"/>
    <property type="evidence" value="ECO:0007669"/>
    <property type="project" value="UniProtKB-KW"/>
</dbReference>
<comment type="caution">
    <text evidence="2">The sequence shown here is derived from an EMBL/GenBank/DDBJ whole genome shotgun (WGS) entry which is preliminary data.</text>
</comment>
<reference evidence="3" key="1">
    <citation type="journal article" date="2019" name="Int. J. Syst. Evol. Microbiol.">
        <title>The Global Catalogue of Microorganisms (GCM) 10K type strain sequencing project: providing services to taxonomists for standard genome sequencing and annotation.</title>
        <authorList>
            <consortium name="The Broad Institute Genomics Platform"/>
            <consortium name="The Broad Institute Genome Sequencing Center for Infectious Disease"/>
            <person name="Wu L."/>
            <person name="Ma J."/>
        </authorList>
    </citation>
    <scope>NUCLEOTIDE SEQUENCE [LARGE SCALE GENOMIC DNA]</scope>
    <source>
        <strain evidence="3">JCM 14969</strain>
    </source>
</reference>
<protein>
    <submittedName>
        <fullName evidence="2">Class I SAM-dependent methyltransferase</fullName>
    </submittedName>
</protein>
<dbReference type="Gene3D" id="3.40.50.150">
    <property type="entry name" value="Vaccinia Virus protein VP39"/>
    <property type="match status" value="1"/>
</dbReference>
<evidence type="ECO:0000313" key="3">
    <source>
        <dbReference type="Proteomes" id="UP001500393"/>
    </source>
</evidence>
<dbReference type="InterPro" id="IPR013216">
    <property type="entry name" value="Methyltransf_11"/>
</dbReference>
<dbReference type="Pfam" id="PF08241">
    <property type="entry name" value="Methyltransf_11"/>
    <property type="match status" value="1"/>
</dbReference>
<dbReference type="CDD" id="cd02440">
    <property type="entry name" value="AdoMet_MTases"/>
    <property type="match status" value="1"/>
</dbReference>
<gene>
    <name evidence="2" type="ORF">GCM10009789_09950</name>
</gene>
<keyword evidence="2" id="KW-0489">Methyltransferase</keyword>
<dbReference type="GO" id="GO:0032259">
    <property type="term" value="P:methylation"/>
    <property type="evidence" value="ECO:0007669"/>
    <property type="project" value="UniProtKB-KW"/>
</dbReference>
<organism evidence="2 3">
    <name type="scientific">Kribbella sancticallisti</name>
    <dbReference type="NCBI Taxonomy" id="460087"/>
    <lineage>
        <taxon>Bacteria</taxon>
        <taxon>Bacillati</taxon>
        <taxon>Actinomycetota</taxon>
        <taxon>Actinomycetes</taxon>
        <taxon>Propionibacteriales</taxon>
        <taxon>Kribbellaceae</taxon>
        <taxon>Kribbella</taxon>
    </lineage>
</organism>
<proteinExistence type="predicted"/>
<feature type="domain" description="Methyltransferase type 11" evidence="1">
    <location>
        <begin position="98"/>
        <end position="178"/>
    </location>
</feature>
<dbReference type="RefSeq" id="WP_344210215.1">
    <property type="nucleotide sequence ID" value="NZ_BAAAOS010000007.1"/>
</dbReference>
<dbReference type="SUPFAM" id="SSF53335">
    <property type="entry name" value="S-adenosyl-L-methionine-dependent methyltransferases"/>
    <property type="match status" value="1"/>
</dbReference>
<evidence type="ECO:0000313" key="2">
    <source>
        <dbReference type="EMBL" id="GAA1558527.1"/>
    </source>
</evidence>
<dbReference type="EMBL" id="BAAAOS010000007">
    <property type="protein sequence ID" value="GAA1558527.1"/>
    <property type="molecule type" value="Genomic_DNA"/>
</dbReference>